<accession>A0A8J4SRV3</accession>
<dbReference type="SUPFAM" id="SSF50729">
    <property type="entry name" value="PH domain-like"/>
    <property type="match status" value="1"/>
</dbReference>
<dbReference type="OrthoDB" id="6287101at2759"/>
<dbReference type="EMBL" id="LUCH01017971">
    <property type="protein sequence ID" value="KAF5394640.1"/>
    <property type="molecule type" value="Genomic_DNA"/>
</dbReference>
<keyword evidence="3" id="KW-1185">Reference proteome</keyword>
<organism evidence="2 3">
    <name type="scientific">Paragonimus heterotremus</name>
    <dbReference type="NCBI Taxonomy" id="100268"/>
    <lineage>
        <taxon>Eukaryota</taxon>
        <taxon>Metazoa</taxon>
        <taxon>Spiralia</taxon>
        <taxon>Lophotrochozoa</taxon>
        <taxon>Platyhelminthes</taxon>
        <taxon>Trematoda</taxon>
        <taxon>Digenea</taxon>
        <taxon>Plagiorchiida</taxon>
        <taxon>Troglotremata</taxon>
        <taxon>Troglotrematidae</taxon>
        <taxon>Paragonimus</taxon>
    </lineage>
</organism>
<dbReference type="PROSITE" id="PS50003">
    <property type="entry name" value="PH_DOMAIN"/>
    <property type="match status" value="1"/>
</dbReference>
<dbReference type="Pfam" id="PF00169">
    <property type="entry name" value="PH"/>
    <property type="match status" value="1"/>
</dbReference>
<feature type="domain" description="PH" evidence="1">
    <location>
        <begin position="175"/>
        <end position="224"/>
    </location>
</feature>
<name>A0A8J4SRV3_9TREM</name>
<dbReference type="Proteomes" id="UP000748531">
    <property type="component" value="Unassembled WGS sequence"/>
</dbReference>
<dbReference type="InterPro" id="IPR001849">
    <property type="entry name" value="PH_domain"/>
</dbReference>
<sequence>MIARKVCADVFPLVISPDRNSWLQKCHLKGRLFFVCFLDWWCYLQDFGVIAVAVYNESSNGSGSIVKKDYVFDPLEVSVSQDSNSISTTLDHCGTSSEPHMVTTPTNQQCFQFLSSPIEQPIPTQLNVESQTTNTDEEVPSLDVTENDQLEASVVSPYLLNMLQRRPVCLPLTRKVIREGWLMKRGEHIKNWRRRYFKLREDGTFYGYKSQPKVSYSLLTFVTC</sequence>
<gene>
    <name evidence="2" type="ORF">PHET_10771</name>
</gene>
<dbReference type="Gene3D" id="2.30.29.30">
    <property type="entry name" value="Pleckstrin-homology domain (PH domain)/Phosphotyrosine-binding domain (PTB)"/>
    <property type="match status" value="1"/>
</dbReference>
<evidence type="ECO:0000313" key="3">
    <source>
        <dbReference type="Proteomes" id="UP000748531"/>
    </source>
</evidence>
<dbReference type="InterPro" id="IPR011993">
    <property type="entry name" value="PH-like_dom_sf"/>
</dbReference>
<dbReference type="AlphaFoldDB" id="A0A8J4SRV3"/>
<protein>
    <recommendedName>
        <fullName evidence="1">PH domain-containing protein</fullName>
    </recommendedName>
</protein>
<proteinExistence type="predicted"/>
<reference evidence="2" key="1">
    <citation type="submission" date="2019-05" db="EMBL/GenBank/DDBJ databases">
        <title>Annotation for the trematode Paragonimus heterotremus.</title>
        <authorList>
            <person name="Choi Y.-J."/>
        </authorList>
    </citation>
    <scope>NUCLEOTIDE SEQUENCE</scope>
    <source>
        <strain evidence="2">LC</strain>
    </source>
</reference>
<comment type="caution">
    <text evidence="2">The sequence shown here is derived from an EMBL/GenBank/DDBJ whole genome shotgun (WGS) entry which is preliminary data.</text>
</comment>
<evidence type="ECO:0000313" key="2">
    <source>
        <dbReference type="EMBL" id="KAF5394640.1"/>
    </source>
</evidence>
<evidence type="ECO:0000259" key="1">
    <source>
        <dbReference type="PROSITE" id="PS50003"/>
    </source>
</evidence>